<proteinExistence type="predicted"/>
<accession>A0A848EGE2</accession>
<feature type="domain" description="Glycosyl transferase family 1" evidence="2">
    <location>
        <begin position="198"/>
        <end position="338"/>
    </location>
</feature>
<dbReference type="Proteomes" id="UP000548582">
    <property type="component" value="Unassembled WGS sequence"/>
</dbReference>
<evidence type="ECO:0000259" key="2">
    <source>
        <dbReference type="Pfam" id="PF00534"/>
    </source>
</evidence>
<evidence type="ECO:0000313" key="3">
    <source>
        <dbReference type="EMBL" id="NMJ42475.1"/>
    </source>
</evidence>
<dbReference type="GO" id="GO:0009103">
    <property type="term" value="P:lipopolysaccharide biosynthetic process"/>
    <property type="evidence" value="ECO:0007669"/>
    <property type="project" value="TreeGrafter"/>
</dbReference>
<evidence type="ECO:0000256" key="1">
    <source>
        <dbReference type="ARBA" id="ARBA00022679"/>
    </source>
</evidence>
<reference evidence="3 4" key="1">
    <citation type="submission" date="2020-03" db="EMBL/GenBank/DDBJ databases">
        <authorList>
            <person name="Sun Q."/>
        </authorList>
    </citation>
    <scope>NUCLEOTIDE SEQUENCE [LARGE SCALE GENOMIC DNA]</scope>
    <source>
        <strain evidence="3 4">JC162</strain>
    </source>
</reference>
<dbReference type="CDD" id="cd03809">
    <property type="entry name" value="GT4_MtfB-like"/>
    <property type="match status" value="1"/>
</dbReference>
<dbReference type="Pfam" id="PF00534">
    <property type="entry name" value="Glycos_transf_1"/>
    <property type="match status" value="1"/>
</dbReference>
<name>A0A848EGE2_9PROT</name>
<dbReference type="SUPFAM" id="SSF53756">
    <property type="entry name" value="UDP-Glycosyltransferase/glycogen phosphorylase"/>
    <property type="match status" value="1"/>
</dbReference>
<evidence type="ECO:0000313" key="4">
    <source>
        <dbReference type="Proteomes" id="UP000548582"/>
    </source>
</evidence>
<organism evidence="3 4">
    <name type="scientific">Neoroseomonas marina</name>
    <dbReference type="NCBI Taxonomy" id="1232220"/>
    <lineage>
        <taxon>Bacteria</taxon>
        <taxon>Pseudomonadati</taxon>
        <taxon>Pseudomonadota</taxon>
        <taxon>Alphaproteobacteria</taxon>
        <taxon>Acetobacterales</taxon>
        <taxon>Acetobacteraceae</taxon>
        <taxon>Neoroseomonas</taxon>
    </lineage>
</organism>
<dbReference type="Gene3D" id="3.40.50.2000">
    <property type="entry name" value="Glycogen Phosphorylase B"/>
    <property type="match status" value="1"/>
</dbReference>
<dbReference type="RefSeq" id="WP_170054692.1">
    <property type="nucleotide sequence ID" value="NZ_JABBKX010000004.1"/>
</dbReference>
<keyword evidence="4" id="KW-1185">Reference proteome</keyword>
<gene>
    <name evidence="3" type="ORF">GWK16_14600</name>
</gene>
<dbReference type="PANTHER" id="PTHR46401">
    <property type="entry name" value="GLYCOSYLTRANSFERASE WBBK-RELATED"/>
    <property type="match status" value="1"/>
</dbReference>
<keyword evidence="1 3" id="KW-0808">Transferase</keyword>
<dbReference type="GO" id="GO:0016757">
    <property type="term" value="F:glycosyltransferase activity"/>
    <property type="evidence" value="ECO:0007669"/>
    <property type="project" value="InterPro"/>
</dbReference>
<protein>
    <submittedName>
        <fullName evidence="3">Glycosyltransferase family 4 protein</fullName>
    </submittedName>
</protein>
<comment type="caution">
    <text evidence="3">The sequence shown here is derived from an EMBL/GenBank/DDBJ whole genome shotgun (WGS) entry which is preliminary data.</text>
</comment>
<dbReference type="EMBL" id="JABBKX010000004">
    <property type="protein sequence ID" value="NMJ42475.1"/>
    <property type="molecule type" value="Genomic_DNA"/>
</dbReference>
<sequence length="377" mass="41378">MNQISHRHLAPVSHGGGLVADMSLALLNRTGAYHVCREITETCGDLLSGTIHWRLRGALPDGRNIRRILARLMLAEIAHPALRSLLPERRRAGERFLFMDPLYVMGVMPRRDDIVLCHDMGPVTHPDLFGPDTEATYREAYDLIHRGRPGMVFVSEASRDAFVGIHGSDFRFLEVIPLFVRAMTSADEGVPPAGVSGPFLLTVGALERRKNYLRTLEAFERSGLAEQGWKYVFCGPRGNAADEITARARRTAGVVQLGYVSDAELQWLYRNAGGFVLVSLLEGFGIPALEAAQRGLVSLVGDGGAQREAVGEGALHVDPLSVEAITDALRRLATLPEAERVRRVALARDHAARLSRDAFAAAWRRLLLRDGAPALTR</sequence>
<dbReference type="InterPro" id="IPR001296">
    <property type="entry name" value="Glyco_trans_1"/>
</dbReference>
<dbReference type="PANTHER" id="PTHR46401:SF2">
    <property type="entry name" value="GLYCOSYLTRANSFERASE WBBK-RELATED"/>
    <property type="match status" value="1"/>
</dbReference>
<dbReference type="AlphaFoldDB" id="A0A848EGE2"/>